<evidence type="ECO:0000313" key="2">
    <source>
        <dbReference type="Proteomes" id="UP000299102"/>
    </source>
</evidence>
<protein>
    <submittedName>
        <fullName evidence="1">Uncharacterized protein</fullName>
    </submittedName>
</protein>
<organism evidence="1 2">
    <name type="scientific">Eumeta variegata</name>
    <name type="common">Bagworm moth</name>
    <name type="synonym">Eumeta japonica</name>
    <dbReference type="NCBI Taxonomy" id="151549"/>
    <lineage>
        <taxon>Eukaryota</taxon>
        <taxon>Metazoa</taxon>
        <taxon>Ecdysozoa</taxon>
        <taxon>Arthropoda</taxon>
        <taxon>Hexapoda</taxon>
        <taxon>Insecta</taxon>
        <taxon>Pterygota</taxon>
        <taxon>Neoptera</taxon>
        <taxon>Endopterygota</taxon>
        <taxon>Lepidoptera</taxon>
        <taxon>Glossata</taxon>
        <taxon>Ditrysia</taxon>
        <taxon>Tineoidea</taxon>
        <taxon>Psychidae</taxon>
        <taxon>Oiketicinae</taxon>
        <taxon>Eumeta</taxon>
    </lineage>
</organism>
<comment type="caution">
    <text evidence="1">The sequence shown here is derived from an EMBL/GenBank/DDBJ whole genome shotgun (WGS) entry which is preliminary data.</text>
</comment>
<sequence>MSHTTDIPVPKAPVTLAEILSPDEEGAVPVTARFQSLKIIVNSNVALNAQATKQEAAGTCAAVTAGALAALTAAVASRSALVAHVLSPALVSERRPPGPCHGSFWCARAEIVVHHRLSLVAQPSLTVCIPPRHPPVWPAHVLSICG</sequence>
<dbReference type="EMBL" id="BGZK01000424">
    <property type="protein sequence ID" value="GBP42793.1"/>
    <property type="molecule type" value="Genomic_DNA"/>
</dbReference>
<keyword evidence="2" id="KW-1185">Reference proteome</keyword>
<proteinExistence type="predicted"/>
<gene>
    <name evidence="1" type="ORF">EVAR_83310_1</name>
</gene>
<evidence type="ECO:0000313" key="1">
    <source>
        <dbReference type="EMBL" id="GBP42793.1"/>
    </source>
</evidence>
<dbReference type="AlphaFoldDB" id="A0A4C1VVL1"/>
<dbReference type="Proteomes" id="UP000299102">
    <property type="component" value="Unassembled WGS sequence"/>
</dbReference>
<reference evidence="1 2" key="1">
    <citation type="journal article" date="2019" name="Commun. Biol.">
        <title>The bagworm genome reveals a unique fibroin gene that provides high tensile strength.</title>
        <authorList>
            <person name="Kono N."/>
            <person name="Nakamura H."/>
            <person name="Ohtoshi R."/>
            <person name="Tomita M."/>
            <person name="Numata K."/>
            <person name="Arakawa K."/>
        </authorList>
    </citation>
    <scope>NUCLEOTIDE SEQUENCE [LARGE SCALE GENOMIC DNA]</scope>
</reference>
<name>A0A4C1VVL1_EUMVA</name>
<accession>A0A4C1VVL1</accession>